<evidence type="ECO:0000256" key="1">
    <source>
        <dbReference type="SAM" id="Phobius"/>
    </source>
</evidence>
<reference evidence="2 3" key="1">
    <citation type="submission" date="2013-02" db="EMBL/GenBank/DDBJ databases">
        <title>The Genome Annotation of Plasmodium falciparum Vietnam Oak-Knoll (FVO).</title>
        <authorList>
            <consortium name="The Broad Institute Genome Sequencing Platform"/>
            <consortium name="The Broad Institute Genome Sequencing Center for Infectious Disease"/>
            <person name="Neafsey D."/>
            <person name="Hoffman S."/>
            <person name="Volkman S."/>
            <person name="Rosenthal P."/>
            <person name="Walker B."/>
            <person name="Young S.K."/>
            <person name="Zeng Q."/>
            <person name="Gargeya S."/>
            <person name="Fitzgerald M."/>
            <person name="Haas B."/>
            <person name="Abouelleil A."/>
            <person name="Allen A.W."/>
            <person name="Alvarado L."/>
            <person name="Arachchi H.M."/>
            <person name="Berlin A.M."/>
            <person name="Chapman S.B."/>
            <person name="Gainer-Dewar J."/>
            <person name="Goldberg J."/>
            <person name="Griggs A."/>
            <person name="Gujja S."/>
            <person name="Hansen M."/>
            <person name="Howarth C."/>
            <person name="Imamovic A."/>
            <person name="Ireland A."/>
            <person name="Larimer J."/>
            <person name="McCowan C."/>
            <person name="Murphy C."/>
            <person name="Pearson M."/>
            <person name="Poon T.W."/>
            <person name="Priest M."/>
            <person name="Roberts A."/>
            <person name="Saif S."/>
            <person name="Shea T."/>
            <person name="Sisk P."/>
            <person name="Sykes S."/>
            <person name="Wortman J."/>
            <person name="Nusbaum C."/>
            <person name="Birren B."/>
        </authorList>
    </citation>
    <scope>NUCLEOTIDE SEQUENCE [LARGE SCALE GENOMIC DNA]</scope>
    <source>
        <strain evidence="3">Vietnam Oak-Knoll (FVO)</strain>
    </source>
</reference>
<feature type="transmembrane region" description="Helical" evidence="1">
    <location>
        <begin position="12"/>
        <end position="33"/>
    </location>
</feature>
<keyword evidence="1" id="KW-0812">Transmembrane</keyword>
<accession>A0A024V927</accession>
<evidence type="ECO:0000313" key="3">
    <source>
        <dbReference type="Proteomes" id="UP000030690"/>
    </source>
</evidence>
<dbReference type="EMBL" id="KI925068">
    <property type="protein sequence ID" value="ETW19316.1"/>
    <property type="molecule type" value="Genomic_DNA"/>
</dbReference>
<organism evidence="2 3">
    <name type="scientific">Plasmodium falciparum Vietnam Oak-Knoll</name>
    <name type="common">FVO</name>
    <dbReference type="NCBI Taxonomy" id="1036723"/>
    <lineage>
        <taxon>Eukaryota</taxon>
        <taxon>Sar</taxon>
        <taxon>Alveolata</taxon>
        <taxon>Apicomplexa</taxon>
        <taxon>Aconoidasida</taxon>
        <taxon>Haemosporida</taxon>
        <taxon>Plasmodiidae</taxon>
        <taxon>Plasmodium</taxon>
        <taxon>Plasmodium (Laverania)</taxon>
    </lineage>
</organism>
<sequence>MLLRIKISVLMVIKYSCIYNYYLSVISFIYTHLHHNICSYFITNEKKFKKKNSIIINLCKFFVNIYGKIFQSIKKMK</sequence>
<gene>
    <name evidence="2" type="ORF">PFFVO_01889</name>
</gene>
<reference evidence="2 3" key="2">
    <citation type="submission" date="2013-02" db="EMBL/GenBank/DDBJ databases">
        <title>The Genome Sequence of Plasmodium falciparum Vietnam Oak-Knoll (FVO).</title>
        <authorList>
            <consortium name="The Broad Institute Genome Sequencing Platform"/>
            <consortium name="The Broad Institute Genome Sequencing Center for Infectious Disease"/>
            <person name="Neafsey D."/>
            <person name="Cheeseman I."/>
            <person name="Volkman S."/>
            <person name="Adams J."/>
            <person name="Walker B."/>
            <person name="Young S.K."/>
            <person name="Zeng Q."/>
            <person name="Gargeya S."/>
            <person name="Fitzgerald M."/>
            <person name="Haas B."/>
            <person name="Abouelleil A."/>
            <person name="Alvarado L."/>
            <person name="Arachchi H.M."/>
            <person name="Berlin A.M."/>
            <person name="Chapman S.B."/>
            <person name="Dewar J."/>
            <person name="Goldberg J."/>
            <person name="Griggs A."/>
            <person name="Gujja S."/>
            <person name="Hansen M."/>
            <person name="Howarth C."/>
            <person name="Imamovic A."/>
            <person name="Larimer J."/>
            <person name="McCowan C."/>
            <person name="Murphy C."/>
            <person name="Neiman D."/>
            <person name="Pearson M."/>
            <person name="Priest M."/>
            <person name="Roberts A."/>
            <person name="Saif S."/>
            <person name="Shea T."/>
            <person name="Sisk P."/>
            <person name="Sykes S."/>
            <person name="Wortman J."/>
            <person name="Nusbaum C."/>
            <person name="Birren B."/>
        </authorList>
    </citation>
    <scope>NUCLEOTIDE SEQUENCE [LARGE SCALE GENOMIC DNA]</scope>
    <source>
        <strain evidence="3">Vietnam Oak-Knoll (FVO)</strain>
    </source>
</reference>
<dbReference type="AlphaFoldDB" id="A0A024V927"/>
<dbReference type="Proteomes" id="UP000030690">
    <property type="component" value="Unassembled WGS sequence"/>
</dbReference>
<feature type="transmembrane region" description="Helical" evidence="1">
    <location>
        <begin position="53"/>
        <end position="70"/>
    </location>
</feature>
<name>A0A024V927_PLAFA</name>
<keyword evidence="1" id="KW-0472">Membrane</keyword>
<evidence type="ECO:0000313" key="2">
    <source>
        <dbReference type="EMBL" id="ETW19316.1"/>
    </source>
</evidence>
<keyword evidence="1" id="KW-1133">Transmembrane helix</keyword>
<proteinExistence type="predicted"/>
<protein>
    <submittedName>
        <fullName evidence="2">Uncharacterized protein</fullName>
    </submittedName>
</protein>